<accession>A0ABU1NDF9</accession>
<comment type="caution">
    <text evidence="2">The sequence shown here is derived from an EMBL/GenBank/DDBJ whole genome shotgun (WGS) entry which is preliminary data.</text>
</comment>
<sequence length="420" mass="46027">MVIQSLLRGVFMRHFAIAVACCLGAAVNASAADIKSISRLSAGPNNVLFVADWKTARVHAIALPEAAQKPAGASFNILDLEALLSKQVGRAKISVEDMVARPGTAEVYVAVSYGAAKEPALFVITSDQKARRVDLKAAKSTSIALRDAPDTDYKFWRDAPERSYTVTDMKWREGELFIAGLSNQDFTSTLRRVKYPFDSQQSTTSVEIYHTGHNLVETRAPIRAMSFASWGGKPYLVAAYTCTPIVTIPLEDLKDGAHIRGKTIAELGYGNTPAGMVAYTKTDQGKTEDLLMLVNFERGASVIPVSQVQDASARPGIETVVPFGQLTGLDTTPAPLAGAMRIDNLDEKSFIVVRRQLEKDALQLVTIGKDLSFRLSDFVSEYAFQEYSFKGDDFQLKYIKPRQDILLQEEGFADQIKPSN</sequence>
<evidence type="ECO:0000313" key="2">
    <source>
        <dbReference type="EMBL" id="MDR6536332.1"/>
    </source>
</evidence>
<dbReference type="Proteomes" id="UP001184230">
    <property type="component" value="Unassembled WGS sequence"/>
</dbReference>
<organism evidence="2 3">
    <name type="scientific">Variovorax soli</name>
    <dbReference type="NCBI Taxonomy" id="376815"/>
    <lineage>
        <taxon>Bacteria</taxon>
        <taxon>Pseudomonadati</taxon>
        <taxon>Pseudomonadota</taxon>
        <taxon>Betaproteobacteria</taxon>
        <taxon>Burkholderiales</taxon>
        <taxon>Comamonadaceae</taxon>
        <taxon>Variovorax</taxon>
    </lineage>
</organism>
<evidence type="ECO:0000256" key="1">
    <source>
        <dbReference type="SAM" id="SignalP"/>
    </source>
</evidence>
<proteinExistence type="predicted"/>
<feature type="signal peptide" evidence="1">
    <location>
        <begin position="1"/>
        <end position="31"/>
    </location>
</feature>
<gene>
    <name evidence="2" type="ORF">J2739_002105</name>
</gene>
<keyword evidence="3" id="KW-1185">Reference proteome</keyword>
<feature type="chain" id="PRO_5046471156" evidence="1">
    <location>
        <begin position="32"/>
        <end position="420"/>
    </location>
</feature>
<name>A0ABU1NDF9_9BURK</name>
<protein>
    <submittedName>
        <fullName evidence="2">Uncharacterized protein</fullName>
    </submittedName>
</protein>
<dbReference type="RefSeq" id="WP_309901262.1">
    <property type="nucleotide sequence ID" value="NZ_JAVDRF010000004.1"/>
</dbReference>
<evidence type="ECO:0000313" key="3">
    <source>
        <dbReference type="Proteomes" id="UP001184230"/>
    </source>
</evidence>
<keyword evidence="1" id="KW-0732">Signal</keyword>
<dbReference type="EMBL" id="JAVDRF010000004">
    <property type="protein sequence ID" value="MDR6536332.1"/>
    <property type="molecule type" value="Genomic_DNA"/>
</dbReference>
<reference evidence="2 3" key="1">
    <citation type="submission" date="2023-07" db="EMBL/GenBank/DDBJ databases">
        <title>Sorghum-associated microbial communities from plants grown in Nebraska, USA.</title>
        <authorList>
            <person name="Schachtman D."/>
        </authorList>
    </citation>
    <scope>NUCLEOTIDE SEQUENCE [LARGE SCALE GENOMIC DNA]</scope>
    <source>
        <strain evidence="2 3">DS1781</strain>
    </source>
</reference>